<dbReference type="STRING" id="1045855.DSC_06455"/>
<dbReference type="PROSITE" id="PS50088">
    <property type="entry name" value="ANK_REPEAT"/>
    <property type="match status" value="2"/>
</dbReference>
<feature type="repeat" description="ANK" evidence="3">
    <location>
        <begin position="143"/>
        <end position="175"/>
    </location>
</feature>
<keyword evidence="2 3" id="KW-0040">ANK repeat</keyword>
<dbReference type="InterPro" id="IPR036770">
    <property type="entry name" value="Ankyrin_rpt-contain_sf"/>
</dbReference>
<dbReference type="InterPro" id="IPR002110">
    <property type="entry name" value="Ankyrin_rpt"/>
</dbReference>
<dbReference type="Pfam" id="PF12796">
    <property type="entry name" value="Ank_2"/>
    <property type="match status" value="1"/>
</dbReference>
<dbReference type="PROSITE" id="PS50297">
    <property type="entry name" value="ANK_REP_REGION"/>
    <property type="match status" value="1"/>
</dbReference>
<evidence type="ECO:0000256" key="2">
    <source>
        <dbReference type="ARBA" id="ARBA00023043"/>
    </source>
</evidence>
<feature type="repeat" description="ANK" evidence="3">
    <location>
        <begin position="176"/>
        <end position="208"/>
    </location>
</feature>
<dbReference type="PANTHER" id="PTHR24198:SF165">
    <property type="entry name" value="ANKYRIN REPEAT-CONTAINING PROTEIN-RELATED"/>
    <property type="match status" value="1"/>
</dbReference>
<evidence type="ECO:0000256" key="1">
    <source>
        <dbReference type="ARBA" id="ARBA00022737"/>
    </source>
</evidence>
<accession>G7URR4</accession>
<name>G7URR4_PSEUP</name>
<dbReference type="KEGG" id="psd:DSC_06455"/>
<dbReference type="OrthoDB" id="4539621at2"/>
<evidence type="ECO:0000256" key="3">
    <source>
        <dbReference type="PROSITE-ProRule" id="PRU00023"/>
    </source>
</evidence>
<sequence length="251" mass="26867">MQHAPAAIAVAVTLFLAGCSTHDAGAQEQPAMKSTDIKAIFPDPSLEKMARAIADGDRAKILALAPTTDLSGHGDKNVTLLEWAIYSRSTEALAALLDAGADPTEFGIDQETVVHMAAMVNDPKYLKVLVDKNAPIDVVSPRGGRTPIFRAVESKRIEQFNLLVQAGADLKRVDSMNNSLLHVAAQTSGGDLVLKLLELGVDPRLRNAQHATFQPYFFTTPDKLLNADGKRARAAVKAWLADHGIPVEEAG</sequence>
<keyword evidence="5" id="KW-1185">Reference proteome</keyword>
<dbReference type="PANTHER" id="PTHR24198">
    <property type="entry name" value="ANKYRIN REPEAT AND PROTEIN KINASE DOMAIN-CONTAINING PROTEIN"/>
    <property type="match status" value="1"/>
</dbReference>
<keyword evidence="1" id="KW-0677">Repeat</keyword>
<dbReference type="SUPFAM" id="SSF48403">
    <property type="entry name" value="Ankyrin repeat"/>
    <property type="match status" value="1"/>
</dbReference>
<protein>
    <submittedName>
        <fullName evidence="4">Phospholipase accessory protein</fullName>
    </submittedName>
</protein>
<dbReference type="AlphaFoldDB" id="G7URR4"/>
<proteinExistence type="predicted"/>
<dbReference type="HOGENOM" id="CLU_090348_0_0_6"/>
<reference evidence="4 5" key="1">
    <citation type="journal article" date="2012" name="J. Bacteriol.">
        <title>Complete Genome Sequence of the BTEX-Degrading Bacterium Pseudoxanthomonas spadix BD-a59.</title>
        <authorList>
            <person name="Lee S.H."/>
            <person name="Jin H.M."/>
            <person name="Lee H.J."/>
            <person name="Kim J.M."/>
            <person name="Jeon C.O."/>
        </authorList>
    </citation>
    <scope>NUCLEOTIDE SEQUENCE [LARGE SCALE GENOMIC DNA]</scope>
    <source>
        <strain evidence="4 5">BD-a59</strain>
    </source>
</reference>
<dbReference type="Gene3D" id="1.25.40.20">
    <property type="entry name" value="Ankyrin repeat-containing domain"/>
    <property type="match status" value="1"/>
</dbReference>
<evidence type="ECO:0000313" key="5">
    <source>
        <dbReference type="Proteomes" id="UP000005870"/>
    </source>
</evidence>
<gene>
    <name evidence="4" type="ordered locus">DSC_06455</name>
</gene>
<dbReference type="RefSeq" id="WP_014160119.1">
    <property type="nucleotide sequence ID" value="NC_016147.2"/>
</dbReference>
<dbReference type="EMBL" id="CP003093">
    <property type="protein sequence ID" value="AER55942.1"/>
    <property type="molecule type" value="Genomic_DNA"/>
</dbReference>
<evidence type="ECO:0000313" key="4">
    <source>
        <dbReference type="EMBL" id="AER55942.1"/>
    </source>
</evidence>
<organism evidence="4 5">
    <name type="scientific">Pseudoxanthomonas spadix (strain BD-a59)</name>
    <dbReference type="NCBI Taxonomy" id="1045855"/>
    <lineage>
        <taxon>Bacteria</taxon>
        <taxon>Pseudomonadati</taxon>
        <taxon>Pseudomonadota</taxon>
        <taxon>Gammaproteobacteria</taxon>
        <taxon>Lysobacterales</taxon>
        <taxon>Lysobacteraceae</taxon>
        <taxon>Pseudoxanthomonas</taxon>
    </lineage>
</organism>
<dbReference type="SMART" id="SM00248">
    <property type="entry name" value="ANK"/>
    <property type="match status" value="4"/>
</dbReference>
<dbReference type="Proteomes" id="UP000005870">
    <property type="component" value="Chromosome"/>
</dbReference>
<dbReference type="eggNOG" id="COG0666">
    <property type="taxonomic scope" value="Bacteria"/>
</dbReference>